<evidence type="ECO:0000259" key="3">
    <source>
        <dbReference type="SMART" id="SM01359"/>
    </source>
</evidence>
<comment type="caution">
    <text evidence="5">The sequence shown here is derived from an EMBL/GenBank/DDBJ whole genome shotgun (WGS) entry which is preliminary data.</text>
</comment>
<proteinExistence type="inferred from homology"/>
<keyword evidence="6" id="KW-1185">Reference proteome</keyword>
<dbReference type="Pfam" id="PF17962">
    <property type="entry name" value="bMG6"/>
    <property type="match status" value="1"/>
</dbReference>
<dbReference type="InterPro" id="IPR047565">
    <property type="entry name" value="Alpha-macroglob_thiol-ester_cl"/>
</dbReference>
<dbReference type="SMART" id="SM01359">
    <property type="entry name" value="A2M_N_2"/>
    <property type="match status" value="1"/>
</dbReference>
<evidence type="ECO:0000256" key="2">
    <source>
        <dbReference type="ARBA" id="ARBA00022729"/>
    </source>
</evidence>
<dbReference type="Pfam" id="PF07678">
    <property type="entry name" value="TED_complement"/>
    <property type="match status" value="1"/>
</dbReference>
<feature type="domain" description="Alpha-2-macroglobulin" evidence="4">
    <location>
        <begin position="992"/>
        <end position="1081"/>
    </location>
</feature>
<evidence type="ECO:0000259" key="4">
    <source>
        <dbReference type="SMART" id="SM01360"/>
    </source>
</evidence>
<evidence type="ECO:0000313" key="5">
    <source>
        <dbReference type="EMBL" id="MET7014750.1"/>
    </source>
</evidence>
<dbReference type="Pfam" id="PF17973">
    <property type="entry name" value="bMG10"/>
    <property type="match status" value="1"/>
</dbReference>
<dbReference type="InterPro" id="IPR026284">
    <property type="entry name" value="A2MG_proteobact"/>
</dbReference>
<dbReference type="PANTHER" id="PTHR40094">
    <property type="entry name" value="ALPHA-2-MACROGLOBULIN HOMOLOG"/>
    <property type="match status" value="1"/>
</dbReference>
<dbReference type="PIRSF" id="PIRSF038980">
    <property type="entry name" value="A2M_bac"/>
    <property type="match status" value="1"/>
</dbReference>
<dbReference type="Pfam" id="PF11974">
    <property type="entry name" value="bMG3"/>
    <property type="match status" value="1"/>
</dbReference>
<dbReference type="Pfam" id="PF01835">
    <property type="entry name" value="MG2"/>
    <property type="match status" value="1"/>
</dbReference>
<name>A0ABV2TLE7_9RHOO</name>
<dbReference type="InterPro" id="IPR008930">
    <property type="entry name" value="Terpenoid_cyclase/PrenylTrfase"/>
</dbReference>
<dbReference type="EMBL" id="JBEWZI010000010">
    <property type="protein sequence ID" value="MET7014750.1"/>
    <property type="molecule type" value="Genomic_DNA"/>
</dbReference>
<dbReference type="CDD" id="cd02891">
    <property type="entry name" value="A2M_like"/>
    <property type="match status" value="1"/>
</dbReference>
<dbReference type="Proteomes" id="UP001549691">
    <property type="component" value="Unassembled WGS sequence"/>
</dbReference>
<dbReference type="Pfam" id="PF21142">
    <property type="entry name" value="A2M_bMG2"/>
    <property type="match status" value="1"/>
</dbReference>
<organism evidence="5 6">
    <name type="scientific">Uliginosibacterium flavum</name>
    <dbReference type="NCBI Taxonomy" id="1396831"/>
    <lineage>
        <taxon>Bacteria</taxon>
        <taxon>Pseudomonadati</taxon>
        <taxon>Pseudomonadota</taxon>
        <taxon>Betaproteobacteria</taxon>
        <taxon>Rhodocyclales</taxon>
        <taxon>Zoogloeaceae</taxon>
        <taxon>Uliginosibacterium</taxon>
    </lineage>
</organism>
<dbReference type="Pfam" id="PF17972">
    <property type="entry name" value="bMG5"/>
    <property type="match status" value="1"/>
</dbReference>
<dbReference type="SUPFAM" id="SSF48239">
    <property type="entry name" value="Terpenoid cyclases/Protein prenyltransferases"/>
    <property type="match status" value="1"/>
</dbReference>
<dbReference type="InterPro" id="IPR051802">
    <property type="entry name" value="YfhM-like"/>
</dbReference>
<dbReference type="InterPro" id="IPR002890">
    <property type="entry name" value="MG2"/>
</dbReference>
<dbReference type="Gene3D" id="2.60.40.1930">
    <property type="match status" value="1"/>
</dbReference>
<dbReference type="InterPro" id="IPR011625">
    <property type="entry name" value="A2M_N_BRD"/>
</dbReference>
<evidence type="ECO:0000313" key="6">
    <source>
        <dbReference type="Proteomes" id="UP001549691"/>
    </source>
</evidence>
<dbReference type="InterPro" id="IPR041246">
    <property type="entry name" value="Bact_MG10"/>
</dbReference>
<dbReference type="Gene3D" id="1.50.10.20">
    <property type="match status" value="1"/>
</dbReference>
<dbReference type="InterPro" id="IPR041203">
    <property type="entry name" value="Bact_A2M_MG5"/>
</dbReference>
<protein>
    <submittedName>
        <fullName evidence="5">Alpha-2-macroglobulin</fullName>
    </submittedName>
</protein>
<dbReference type="InterPro" id="IPR049120">
    <property type="entry name" value="A2M_bMG2"/>
</dbReference>
<feature type="domain" description="Alpha-2-macroglobulin bait region" evidence="3">
    <location>
        <begin position="787"/>
        <end position="931"/>
    </location>
</feature>
<dbReference type="SMART" id="SM01360">
    <property type="entry name" value="A2M"/>
    <property type="match status" value="1"/>
</dbReference>
<dbReference type="InterPro" id="IPR011626">
    <property type="entry name" value="Alpha-macroglobulin_TED"/>
</dbReference>
<dbReference type="Pfam" id="PF07703">
    <property type="entry name" value="A2M_BRD"/>
    <property type="match status" value="1"/>
</dbReference>
<comment type="similarity">
    <text evidence="1">Belongs to the protease inhibitor I39 (alpha-2-macroglobulin) family. Bacterial alpha-2-macroglobulin subfamily.</text>
</comment>
<reference evidence="5 6" key="1">
    <citation type="submission" date="2024-07" db="EMBL/GenBank/DDBJ databases">
        <title>Uliginosibacterium flavum JJ3220;KACC:17644.</title>
        <authorList>
            <person name="Kim M.K."/>
        </authorList>
    </citation>
    <scope>NUCLEOTIDE SEQUENCE [LARGE SCALE GENOMIC DNA]</scope>
    <source>
        <strain evidence="5 6">KACC:17644</strain>
    </source>
</reference>
<accession>A0ABV2TLE7</accession>
<dbReference type="InterPro" id="IPR021868">
    <property type="entry name" value="Alpha_2_Macroglob_MG3"/>
</dbReference>
<keyword evidence="2" id="KW-0732">Signal</keyword>
<dbReference type="PANTHER" id="PTHR40094:SF1">
    <property type="entry name" value="UBIQUITIN DOMAIN-CONTAINING PROTEIN"/>
    <property type="match status" value="1"/>
</dbReference>
<dbReference type="InterPro" id="IPR001599">
    <property type="entry name" value="Macroglobln_a2"/>
</dbReference>
<dbReference type="SMART" id="SM01419">
    <property type="entry name" value="Thiol-ester_cl"/>
    <property type="match status" value="1"/>
</dbReference>
<evidence type="ECO:0000256" key="1">
    <source>
        <dbReference type="ARBA" id="ARBA00010556"/>
    </source>
</evidence>
<gene>
    <name evidence="5" type="ORF">ABXR19_11170</name>
</gene>
<dbReference type="RefSeq" id="WP_354601205.1">
    <property type="nucleotide sequence ID" value="NZ_JBEWZI010000010.1"/>
</dbReference>
<dbReference type="Pfam" id="PF00207">
    <property type="entry name" value="A2M"/>
    <property type="match status" value="1"/>
</dbReference>
<dbReference type="InterPro" id="IPR041462">
    <property type="entry name" value="Bact_A2M_MG6"/>
</dbReference>
<sequence length="1706" mass="186547">MPLGKKALVAAAAAVITLSAAGGWWWKAHRSSTASAGGDAVIAQADGPFSATACQPRLFEDQPALAVVFSEPVERGQSFDKILQVVDLGRIDGAGESSEEKAAAKVDTGKNAAQVGDKIVAGNWVISDNPRVLYFPYIKPQRNYRIKVADSLKAASGTKLAEAKECQVATEEMPPSYYFASKGTILPAKQNGGLPVVTVNVAEIDVQFLRVEPAQLPRFLETVVGTRPHASEDENNEGEYDGDCYDCYSENKKLQGQTSNWQLDKLREVSSSVYAGRFLTSDKQNARKVTHLPVESIKELQEPGIYIAVMSQPGRFRSEYQVTYFYVTDIGLHAHRNGKQMDVFTTSLVSGKAISDVELEVVDANAKSLAKGKPDGDGHAALSGVPDSAHLLVARRGKEMAVIALREPALDLSEFEIGGHLPRDAKLFLYSGRDLYRPGEKFEVSLLARDAAGHVLPPAPIQAMLKRPDGKSVSTMTWQADSKIPGYLRRTINLPADAQTGRWSIELRADPAAKAADTVWTFQVEEFLPERMKLDLKSDKKALSGNAEFTVAVQGDYLFGSPAAGNRLLGSVAQEREINPVASQWPGFIFGDFADDSRKSRSEISETSLDDQGHASIDIPFDAKGARSPMSIRAALSLLESGGRPVVRSIERVWWPAAQLIGVRPEFDSNVARENNQASFELIRVGTDGKFAPANEAAFRLYREDRQYYWRFDDQKGWNSGFTETEELVQSGKVALKQRGKLALPVGWGRYRLEIADAQTGQTLRYRFYAGWNAQDAESVGNRPDRVQLKLEGAPVKSGDSVKLNIVPPHDGEALIVVEADKVLWTKRVSVSTSGTSVTIPVDKAWGRADMYISAVVFRPGSQGDRVTPARALGLVHLPLQREDRRLKVQLTAPDKVLPEKKATVKVKVDNAAGKQAIVTLSAVDVGILNITRFKTPDAFDFFFGKHRYAPELVDLYGKLIEKMDGDKGKLKWGGDAGMRDSKSMPKKVKLVDLFSGPVVLNDKGEAEITLNVPDFNGTLRLMAVASTPDNYGSAEREMVVAAPIVAELATPRFISAGDTATIALDVTNLSGSAQDISIKLSSEDPLRIKDGERTVSLKDKQRSTLRFAAEPTDAYGLARIRLEVKGSGAKPISIVRESALQVQPPVPLVREVRRAKIEPDGSFKLDATLIDKYFKASSTVSVTVSNKPPLNVGSIVKGLLNYPYGCLEQTTSAAYPHLFIDEATAKAMGIEGRTREQRAAFIEGAIGRIAGMQGAKGGFTLWGSGPYETWLTPYVSGFLMDARAQGFNVPDPMVKRTQEWMLATLQTAPNNFPSVPATLKADEQGRYKSQDYELLRNGHQRFAEMAHIAFMLARDQKAPLATLRILHDQFRDRAKSPLPLVHLSLALQMMGDSARAKVALDDAMTRRYGIQPENLSYWGEWLGDYGSRTRDLALSYALLTQYKVKHPRVENVLFDLVDGLGNRSWLSTQERLALFMAANAQGVGDAKAEWTAILKQGEAAATMTSRSSEIRSISVAALAKGVSLDNKSSIPLFVEIEAAGYPLKSPVPKNDVIELARDWFNTDGSAWRGGPLKVGDMLIARVSATAKQAIEDGMVIDHIPAGLEVENLNLSQGPQAGEFTIGGVNIEQAMNDERIKHREYRDDRFVAAAKLGPQKLNLFYMLRVVTPGVYTVPASYAEDMYRPELRGVGTSAANITVTDPKNAKQ</sequence>